<dbReference type="AlphaFoldDB" id="F2DR68"/>
<organism evidence="2">
    <name type="scientific">Hordeum vulgare subsp. vulgare</name>
    <name type="common">Domesticated barley</name>
    <dbReference type="NCBI Taxonomy" id="112509"/>
    <lineage>
        <taxon>Eukaryota</taxon>
        <taxon>Viridiplantae</taxon>
        <taxon>Streptophyta</taxon>
        <taxon>Embryophyta</taxon>
        <taxon>Tracheophyta</taxon>
        <taxon>Spermatophyta</taxon>
        <taxon>Magnoliopsida</taxon>
        <taxon>Liliopsida</taxon>
        <taxon>Poales</taxon>
        <taxon>Poaceae</taxon>
        <taxon>BOP clade</taxon>
        <taxon>Pooideae</taxon>
        <taxon>Triticodae</taxon>
        <taxon>Triticeae</taxon>
        <taxon>Hordeinae</taxon>
        <taxon>Hordeum</taxon>
    </lineage>
</organism>
<reference evidence="2" key="1">
    <citation type="journal article" date="2011" name="Plant Physiol.">
        <title>Comprehensive sequence analysis of 24,783 barley full-length cDNAs derived from 12 clone libraries.</title>
        <authorList>
            <person name="Matsumoto T."/>
            <person name="Tanaka T."/>
            <person name="Sakai H."/>
            <person name="Amano N."/>
            <person name="Kanamori H."/>
            <person name="Kurita K."/>
            <person name="Kikuta A."/>
            <person name="Kamiya K."/>
            <person name="Yamamoto M."/>
            <person name="Ikawa H."/>
            <person name="Fujii N."/>
            <person name="Hori K."/>
            <person name="Itoh T."/>
            <person name="Sato K."/>
        </authorList>
    </citation>
    <scope>NUCLEOTIDE SEQUENCE</scope>
    <source>
        <tissue evidence="2">Shoot and root</tissue>
    </source>
</reference>
<proteinExistence type="evidence at transcript level"/>
<accession>F2DR68</accession>
<evidence type="ECO:0000313" key="2">
    <source>
        <dbReference type="EMBL" id="BAJ97589.1"/>
    </source>
</evidence>
<feature type="signal peptide" evidence="1">
    <location>
        <begin position="1"/>
        <end position="19"/>
    </location>
</feature>
<protein>
    <submittedName>
        <fullName evidence="2">Predicted protein</fullName>
    </submittedName>
</protein>
<keyword evidence="1" id="KW-0732">Signal</keyword>
<evidence type="ECO:0000256" key="1">
    <source>
        <dbReference type="SAM" id="SignalP"/>
    </source>
</evidence>
<feature type="chain" id="PRO_5003281430" evidence="1">
    <location>
        <begin position="20"/>
        <end position="491"/>
    </location>
</feature>
<dbReference type="EMBL" id="AK366386">
    <property type="protein sequence ID" value="BAJ97589.1"/>
    <property type="molecule type" value="mRNA"/>
</dbReference>
<sequence length="491" mass="56546">MIWYYYTAVFLIIHQLCLATETKDDCFVYIRPIFSASFTNSNFGTAYPYNVQLKLLRNGNAFIEVVKYPILPQEFPINVACQGIPPMTFSNWANYKYNNIYVFRHLLGIFPSLNQLQCVITINNVSETLVSVPAEEPPNYPDVQTHSEPFTITPLAFMDTKGGQVEWTNDALVTDSENYILLQQAKCLQPLPPDVYNEMVDMLGDKKVYISLTTSPSRLMRIHYQFESMDLRNVTTIFITISPLYKDNQPYRIPIKLVQKFPQIQFMFASFDLGPSMKIISVIDYLKGIPGSEQDIVIVMDDDSVYAPSMVNTFIYQSLIVPEGVINASPFKDSLELYAMPPVVHREVPYLRQLNRVEGFSGYSFRAGSFDTDIIKAIIRKDLNIGLTPCFQSDNMVISYTFLFLGVPIYTTDVPDSIFYSYNTRYYLPQYIDYDALHRLNLDGTRSPIEINHFKFSITLEFFADFFINPCTLEFETKDRVVEKIQATYVH</sequence>
<name>F2DR68_HORVV</name>